<evidence type="ECO:0000256" key="2">
    <source>
        <dbReference type="SAM" id="Phobius"/>
    </source>
</evidence>
<dbReference type="InterPro" id="IPR025241">
    <property type="entry name" value="DUF4190"/>
</dbReference>
<evidence type="ECO:0000313" key="5">
    <source>
        <dbReference type="Proteomes" id="UP000325003"/>
    </source>
</evidence>
<gene>
    <name evidence="4" type="ORF">F0U44_19460</name>
</gene>
<reference evidence="4 5" key="2">
    <citation type="submission" date="2019-09" db="EMBL/GenBank/DDBJ databases">
        <authorList>
            <person name="Jin C."/>
        </authorList>
    </citation>
    <scope>NUCLEOTIDE SEQUENCE [LARGE SCALE GENOMIC DNA]</scope>
    <source>
        <strain evidence="4 5">BN130099</strain>
    </source>
</reference>
<protein>
    <submittedName>
        <fullName evidence="4">DUF4190 domain-containing protein</fullName>
    </submittedName>
</protein>
<evidence type="ECO:0000256" key="1">
    <source>
        <dbReference type="SAM" id="MobiDB-lite"/>
    </source>
</evidence>
<accession>A0A5B1L594</accession>
<feature type="compositionally biased region" description="Pro residues" evidence="1">
    <location>
        <begin position="15"/>
        <end position="25"/>
    </location>
</feature>
<evidence type="ECO:0000313" key="4">
    <source>
        <dbReference type="EMBL" id="KAA1415823.1"/>
    </source>
</evidence>
<dbReference type="AlphaFoldDB" id="A0A5B1L594"/>
<comment type="caution">
    <text evidence="4">The sequence shown here is derived from an EMBL/GenBank/DDBJ whole genome shotgun (WGS) entry which is preliminary data.</text>
</comment>
<dbReference type="Pfam" id="PF13828">
    <property type="entry name" value="DUF4190"/>
    <property type="match status" value="1"/>
</dbReference>
<dbReference type="EMBL" id="VUJV01000008">
    <property type="protein sequence ID" value="KAA1415823.1"/>
    <property type="molecule type" value="Genomic_DNA"/>
</dbReference>
<keyword evidence="2" id="KW-0812">Transmembrane</keyword>
<name>A0A5B1L594_9ACTN</name>
<sequence length="152" mass="15697">MSMPPWGEEPSADATPPPPPPPPSNPYGQQQAMPYQPYGGAPSPYTPFQATPQTNGLAIGSLIVSIASIVLCCGFPGIVGAILGHIARRQIKEDPNQTGEGLALGGIIVGWVAFVLSLVGVVLWILIVAVGVFAGSSVDDCSTDSDGYYVCD</sequence>
<feature type="domain" description="DUF4190" evidence="3">
    <location>
        <begin position="57"/>
        <end position="119"/>
    </location>
</feature>
<dbReference type="Proteomes" id="UP000325003">
    <property type="component" value="Unassembled WGS sequence"/>
</dbReference>
<proteinExistence type="predicted"/>
<keyword evidence="5" id="KW-1185">Reference proteome</keyword>
<dbReference type="RefSeq" id="WP_149730049.1">
    <property type="nucleotide sequence ID" value="NZ_VUJV01000008.1"/>
</dbReference>
<reference evidence="4 5" key="1">
    <citation type="submission" date="2019-09" db="EMBL/GenBank/DDBJ databases">
        <title>Nocardioides panacisoli sp. nov., isolated from the soil of a ginseng field.</title>
        <authorList>
            <person name="Cho C."/>
        </authorList>
    </citation>
    <scope>NUCLEOTIDE SEQUENCE [LARGE SCALE GENOMIC DNA]</scope>
    <source>
        <strain evidence="4 5">BN130099</strain>
    </source>
</reference>
<feature type="region of interest" description="Disordered" evidence="1">
    <location>
        <begin position="1"/>
        <end position="33"/>
    </location>
</feature>
<keyword evidence="2" id="KW-0472">Membrane</keyword>
<organism evidence="4 5">
    <name type="scientific">Nocardioides humilatus</name>
    <dbReference type="NCBI Taxonomy" id="2607660"/>
    <lineage>
        <taxon>Bacteria</taxon>
        <taxon>Bacillati</taxon>
        <taxon>Actinomycetota</taxon>
        <taxon>Actinomycetes</taxon>
        <taxon>Propionibacteriales</taxon>
        <taxon>Nocardioidaceae</taxon>
        <taxon>Nocardioides</taxon>
    </lineage>
</organism>
<feature type="transmembrane region" description="Helical" evidence="2">
    <location>
        <begin position="57"/>
        <end position="83"/>
    </location>
</feature>
<keyword evidence="2" id="KW-1133">Transmembrane helix</keyword>
<evidence type="ECO:0000259" key="3">
    <source>
        <dbReference type="Pfam" id="PF13828"/>
    </source>
</evidence>
<feature type="transmembrane region" description="Helical" evidence="2">
    <location>
        <begin position="104"/>
        <end position="134"/>
    </location>
</feature>